<feature type="domain" description="HTH lysR-type" evidence="5">
    <location>
        <begin position="5"/>
        <end position="62"/>
    </location>
</feature>
<dbReference type="Proteomes" id="UP000295793">
    <property type="component" value="Unassembled WGS sequence"/>
</dbReference>
<dbReference type="CDD" id="cd08432">
    <property type="entry name" value="PBP2_GcdR_TrpI_HvrB_AmpR_like"/>
    <property type="match status" value="1"/>
</dbReference>
<dbReference type="AlphaFoldDB" id="A0A4R3IAW0"/>
<dbReference type="Pfam" id="PF00126">
    <property type="entry name" value="HTH_1"/>
    <property type="match status" value="1"/>
</dbReference>
<dbReference type="InterPro" id="IPR036388">
    <property type="entry name" value="WH-like_DNA-bd_sf"/>
</dbReference>
<dbReference type="FunFam" id="1.10.10.10:FF:000038">
    <property type="entry name" value="Glycine cleavage system transcriptional activator"/>
    <property type="match status" value="1"/>
</dbReference>
<dbReference type="OrthoDB" id="6787458at2"/>
<evidence type="ECO:0000256" key="2">
    <source>
        <dbReference type="ARBA" id="ARBA00023015"/>
    </source>
</evidence>
<organism evidence="6 7">
    <name type="scientific">Reinekea marinisedimentorum</name>
    <dbReference type="NCBI Taxonomy" id="230495"/>
    <lineage>
        <taxon>Bacteria</taxon>
        <taxon>Pseudomonadati</taxon>
        <taxon>Pseudomonadota</taxon>
        <taxon>Gammaproteobacteria</taxon>
        <taxon>Oceanospirillales</taxon>
        <taxon>Saccharospirillaceae</taxon>
        <taxon>Reinekea</taxon>
    </lineage>
</organism>
<protein>
    <submittedName>
        <fullName evidence="6">LysR family glycine cleavage system transcriptional activator</fullName>
    </submittedName>
</protein>
<dbReference type="GO" id="GO:0043565">
    <property type="term" value="F:sequence-specific DNA binding"/>
    <property type="evidence" value="ECO:0007669"/>
    <property type="project" value="TreeGrafter"/>
</dbReference>
<dbReference type="InterPro" id="IPR000847">
    <property type="entry name" value="LysR_HTH_N"/>
</dbReference>
<dbReference type="PANTHER" id="PTHR30537:SF26">
    <property type="entry name" value="GLYCINE CLEAVAGE SYSTEM TRANSCRIPTIONAL ACTIVATOR"/>
    <property type="match status" value="1"/>
</dbReference>
<accession>A0A4R3IAW0</accession>
<evidence type="ECO:0000256" key="4">
    <source>
        <dbReference type="ARBA" id="ARBA00023163"/>
    </source>
</evidence>
<evidence type="ECO:0000256" key="3">
    <source>
        <dbReference type="ARBA" id="ARBA00023125"/>
    </source>
</evidence>
<sequence length="292" mass="32825">MTNLPPLKALQAFEAAGRTGSFQAAAKELFVTPSAISHQIKSLEAFLGLPLFERRTRQIILTAVGESYLEGVTKSFLRMEAATDRAIRGYASGELKLAVSPLFLERWLLPRFADFADKHPDIEIEFIAAIDEIDFTQTEVDMAIYFGDGDWDRVSSTLLRRASVIPVCAPELLEMERVMDPEDLLQFRLLQVRNRSDDWQRWFSLSHTDYQPSQGAVNFANGALAVHAAKAGIGVALTDVELIAPEIEEGLLMAPMELEMELPKAYYLVTHEDRPRSPAMDAFSSWIYRKLN</sequence>
<dbReference type="Gene3D" id="3.40.190.10">
    <property type="entry name" value="Periplasmic binding protein-like II"/>
    <property type="match status" value="2"/>
</dbReference>
<evidence type="ECO:0000256" key="1">
    <source>
        <dbReference type="ARBA" id="ARBA00009437"/>
    </source>
</evidence>
<evidence type="ECO:0000259" key="5">
    <source>
        <dbReference type="PROSITE" id="PS50931"/>
    </source>
</evidence>
<evidence type="ECO:0000313" key="7">
    <source>
        <dbReference type="Proteomes" id="UP000295793"/>
    </source>
</evidence>
<dbReference type="InterPro" id="IPR005119">
    <property type="entry name" value="LysR_subst-bd"/>
</dbReference>
<dbReference type="PRINTS" id="PR00039">
    <property type="entry name" value="HTHLYSR"/>
</dbReference>
<keyword evidence="4" id="KW-0804">Transcription</keyword>
<comment type="caution">
    <text evidence="6">The sequence shown here is derived from an EMBL/GenBank/DDBJ whole genome shotgun (WGS) entry which is preliminary data.</text>
</comment>
<dbReference type="SUPFAM" id="SSF46785">
    <property type="entry name" value="Winged helix' DNA-binding domain"/>
    <property type="match status" value="1"/>
</dbReference>
<dbReference type="Pfam" id="PF03466">
    <property type="entry name" value="LysR_substrate"/>
    <property type="match status" value="1"/>
</dbReference>
<dbReference type="PROSITE" id="PS50931">
    <property type="entry name" value="HTH_LYSR"/>
    <property type="match status" value="1"/>
</dbReference>
<dbReference type="PANTHER" id="PTHR30537">
    <property type="entry name" value="HTH-TYPE TRANSCRIPTIONAL REGULATOR"/>
    <property type="match status" value="1"/>
</dbReference>
<dbReference type="NCBIfam" id="NF008352">
    <property type="entry name" value="PRK11139.1"/>
    <property type="match status" value="1"/>
</dbReference>
<keyword evidence="2" id="KW-0805">Transcription regulation</keyword>
<dbReference type="GO" id="GO:0003700">
    <property type="term" value="F:DNA-binding transcription factor activity"/>
    <property type="evidence" value="ECO:0007669"/>
    <property type="project" value="InterPro"/>
</dbReference>
<dbReference type="SUPFAM" id="SSF53850">
    <property type="entry name" value="Periplasmic binding protein-like II"/>
    <property type="match status" value="1"/>
</dbReference>
<reference evidence="6 7" key="1">
    <citation type="submission" date="2019-03" db="EMBL/GenBank/DDBJ databases">
        <title>Genomic Encyclopedia of Archaeal and Bacterial Type Strains, Phase II (KMG-II): from individual species to whole genera.</title>
        <authorList>
            <person name="Goeker M."/>
        </authorList>
    </citation>
    <scope>NUCLEOTIDE SEQUENCE [LARGE SCALE GENOMIC DNA]</scope>
    <source>
        <strain evidence="6 7">DSM 15388</strain>
    </source>
</reference>
<dbReference type="RefSeq" id="WP_132699754.1">
    <property type="nucleotide sequence ID" value="NZ_SLZR01000002.1"/>
</dbReference>
<gene>
    <name evidence="6" type="ORF">BCF53_102138</name>
</gene>
<evidence type="ECO:0000313" key="6">
    <source>
        <dbReference type="EMBL" id="TCS43114.1"/>
    </source>
</evidence>
<proteinExistence type="inferred from homology"/>
<dbReference type="GO" id="GO:0006351">
    <property type="term" value="P:DNA-templated transcription"/>
    <property type="evidence" value="ECO:0007669"/>
    <property type="project" value="TreeGrafter"/>
</dbReference>
<dbReference type="InterPro" id="IPR058163">
    <property type="entry name" value="LysR-type_TF_proteobact-type"/>
</dbReference>
<keyword evidence="3" id="KW-0238">DNA-binding</keyword>
<dbReference type="EMBL" id="SLZR01000002">
    <property type="protein sequence ID" value="TCS43114.1"/>
    <property type="molecule type" value="Genomic_DNA"/>
</dbReference>
<dbReference type="Gene3D" id="1.10.10.10">
    <property type="entry name" value="Winged helix-like DNA-binding domain superfamily/Winged helix DNA-binding domain"/>
    <property type="match status" value="1"/>
</dbReference>
<comment type="similarity">
    <text evidence="1">Belongs to the LysR transcriptional regulatory family.</text>
</comment>
<keyword evidence="7" id="KW-1185">Reference proteome</keyword>
<dbReference type="InterPro" id="IPR036390">
    <property type="entry name" value="WH_DNA-bd_sf"/>
</dbReference>
<name>A0A4R3IAW0_9GAMM</name>